<sequence>MVGTLLLIKPNLNLHFSCVSSQHPSHFTLKPKAAVTITNPHPYWASLQADIEAHLRQAIPIKEPLVVFQPMHHLAFSAPRTTVPALCLAACELVGGHRHLAMPAASALLLIQAATHAHEHLPLTKPRPIPEPEPVHLYAPNIELLTGDGIVPFGFELLARSDDPAHRNSERILRVIIEISRAVGTQGALNAQYIKTLGSGAQSDGKGLSHVERIKRAAEKKEGGLHACSAACGAVLGRGSEEEIERLRNFGFYVGMMHEMLKRKENNEEEEEEVIIDEVRNLALKELQLFKDRDVEAISTFINF</sequence>
<dbReference type="SUPFAM" id="SSF48576">
    <property type="entry name" value="Terpenoid synthases"/>
    <property type="match status" value="1"/>
</dbReference>
<gene>
    <name evidence="4" type="ORF">RJT34_10897</name>
</gene>
<evidence type="ECO:0000256" key="2">
    <source>
        <dbReference type="ARBA" id="ARBA00022723"/>
    </source>
</evidence>
<comment type="cofactor">
    <cofactor evidence="1">
        <name>Mg(2+)</name>
        <dbReference type="ChEBI" id="CHEBI:18420"/>
    </cofactor>
</comment>
<evidence type="ECO:0000256" key="3">
    <source>
        <dbReference type="ARBA" id="ARBA00022842"/>
    </source>
</evidence>
<name>A0AAN9PHY4_CLITE</name>
<comment type="caution">
    <text evidence="4">The sequence shown here is derived from an EMBL/GenBank/DDBJ whole genome shotgun (WGS) entry which is preliminary data.</text>
</comment>
<dbReference type="InterPro" id="IPR008949">
    <property type="entry name" value="Isoprenoid_synthase_dom_sf"/>
</dbReference>
<dbReference type="AlphaFoldDB" id="A0AAN9PHY4"/>
<dbReference type="EMBL" id="JAYKXN010000003">
    <property type="protein sequence ID" value="KAK7300065.1"/>
    <property type="molecule type" value="Genomic_DNA"/>
</dbReference>
<dbReference type="Proteomes" id="UP001359559">
    <property type="component" value="Unassembled WGS sequence"/>
</dbReference>
<dbReference type="Gene3D" id="1.10.600.10">
    <property type="entry name" value="Farnesyl Diphosphate Synthase"/>
    <property type="match status" value="1"/>
</dbReference>
<evidence type="ECO:0000256" key="1">
    <source>
        <dbReference type="ARBA" id="ARBA00001946"/>
    </source>
</evidence>
<keyword evidence="5" id="KW-1185">Reference proteome</keyword>
<dbReference type="PANTHER" id="PTHR43281:SF6">
    <property type="entry name" value="HETERODIMERIC GERANYLGERANYL PYROPHOSPHATE SYNTHASE SMALL SUBUNIT, CHLOROPLASTIC-LIKE"/>
    <property type="match status" value="1"/>
</dbReference>
<protein>
    <submittedName>
        <fullName evidence="4">Uncharacterized protein</fullName>
    </submittedName>
</protein>
<reference evidence="4 5" key="1">
    <citation type="submission" date="2024-01" db="EMBL/GenBank/DDBJ databases">
        <title>The genomes of 5 underutilized Papilionoideae crops provide insights into root nodulation and disease resistance.</title>
        <authorList>
            <person name="Yuan L."/>
        </authorList>
    </citation>
    <scope>NUCLEOTIDE SEQUENCE [LARGE SCALE GENOMIC DNA]</scope>
    <source>
        <strain evidence="4">LY-2023</strain>
        <tissue evidence="4">Leaf</tissue>
    </source>
</reference>
<evidence type="ECO:0000313" key="4">
    <source>
        <dbReference type="EMBL" id="KAK7300065.1"/>
    </source>
</evidence>
<dbReference type="GO" id="GO:0046872">
    <property type="term" value="F:metal ion binding"/>
    <property type="evidence" value="ECO:0007669"/>
    <property type="project" value="UniProtKB-KW"/>
</dbReference>
<dbReference type="GO" id="GO:0004659">
    <property type="term" value="F:prenyltransferase activity"/>
    <property type="evidence" value="ECO:0007669"/>
    <property type="project" value="TreeGrafter"/>
</dbReference>
<accession>A0AAN9PHY4</accession>
<keyword evidence="2" id="KW-0479">Metal-binding</keyword>
<dbReference type="PANTHER" id="PTHR43281">
    <property type="entry name" value="FARNESYL DIPHOSPHATE SYNTHASE"/>
    <property type="match status" value="1"/>
</dbReference>
<proteinExistence type="predicted"/>
<keyword evidence="3" id="KW-0460">Magnesium</keyword>
<organism evidence="4 5">
    <name type="scientific">Clitoria ternatea</name>
    <name type="common">Butterfly pea</name>
    <dbReference type="NCBI Taxonomy" id="43366"/>
    <lineage>
        <taxon>Eukaryota</taxon>
        <taxon>Viridiplantae</taxon>
        <taxon>Streptophyta</taxon>
        <taxon>Embryophyta</taxon>
        <taxon>Tracheophyta</taxon>
        <taxon>Spermatophyta</taxon>
        <taxon>Magnoliopsida</taxon>
        <taxon>eudicotyledons</taxon>
        <taxon>Gunneridae</taxon>
        <taxon>Pentapetalae</taxon>
        <taxon>rosids</taxon>
        <taxon>fabids</taxon>
        <taxon>Fabales</taxon>
        <taxon>Fabaceae</taxon>
        <taxon>Papilionoideae</taxon>
        <taxon>50 kb inversion clade</taxon>
        <taxon>NPAAA clade</taxon>
        <taxon>indigoferoid/millettioid clade</taxon>
        <taxon>Phaseoleae</taxon>
        <taxon>Clitoria</taxon>
    </lineage>
</organism>
<evidence type="ECO:0000313" key="5">
    <source>
        <dbReference type="Proteomes" id="UP001359559"/>
    </source>
</evidence>